<sequence length="1806" mass="198931">MSRDALVVGINTYQYLPSLKAPARDAEAIAQQLHAYGEFRVHRLPEVIQEGKSKIGQKTQVSLRDLETALINLFKPRGNAPQTAVFYFSGHGIQRDAGIREGYLALSDSNPDKGFYGLSLFWLRRLLQESPVRQRIIWLDCCHSGELLNFLEADPGAHPGTDRLFMAASREYETAYESLDSEYSVFTDALLTGLDPNRVASGIVTNHSLTDWVNHTLKGEIQQPLFESSGSEIILTRRNSEAGGAPRLAQSTIQSKDICPYRGLEFFDESHAEYFFGREELTEQLLKKVVEERFVAVTGPSGSGKSSLVRAGLIAQLRQGKKISGSNQWKIRLITPTEHPLKSLATAFIDPDLNDLERAEQLRRAETFLQDGGVGLAQLVRASLPVPTGLSSEQRPQFLLVIDQFEEVFTLSQGSQAERERQEFFDCLLGAAEIVKDLLSIVIVLRSDFCNKCSFYEGLAQRISQQPVTVSPLKYEQIKATIVQPAQKVGLVCEPNLVYTMLLDVIGAPGELPLLQYTLLELWRRRRVGAEGGVARLTLDAYQELGGVRGTLQKRATEVFHCLSAEEQVVARRIFLALTQLGEGTEDTRRRVVKSELVSPTFPVTLVDQVLEKLATAKLVVISQENISPNEQPDQEPPDQKSASISTSTNLPSGSTSTIATALTRCLSQEIVDVAHEALIRNWSLLRSWLEESREMLRRQRRIEQAAQEWDHAGQPASGEYLLHGLRLRDAEDFLKLYPQELSALAQQYIQVSCTECRRARRESRQLQIAIPTLLVITLTVVLGQYYGAMRTQTEKEDQLKQATARERAAITQAVLQDSKADPMTALLIGRLAAEGTATGYEAQSSLRAALQNLRLQLELRGHQGAVQQIAFSPNHQYLGTASADGTIRLWAVNARTIYSTSLNAVKVLPWAETNGQVQPINIRDIAFSPDSQHLAAIAQDASVVKVWSVSSGTMLHQLVGSAVVRQVSFSPDGVWIATAGEDRRISIWQASTGALKLQLQQNGPIQSLQFSPDGQLILSVGEDGTVQIWQLEAMPDSLNLAPTRTLTHPDVIHEASFSPSGRWVATLAKDGNVRLWDRQTGQLQHLIPNPVPASKPTPQSQNVTDETPVLPIQQMEFSPDEQTLATIDSRQQVWLWHLQSGQLGLKLDSNSSQAAQPSNLISPKLLKFSPNGGMVITTGYAPVRGEEFYPAYLWNSQTGQQIGKLSGHQKSITSVQFSPDGTYVVTASVDGTVRLWATEQGGELPSVRLGNNSAEGFTFLPSHFIKAQNALTNSAIADLADSTDDRIGTQAPTLTAASGTRGELQVGAYNHANGSPLSTAKSQIARWQPWQNWFQQNSSESTSQTVVASASSNRPRIEKSEFATPGPSLITNMITLTADGQLQRWQIFSDTLASDTDKQQDIELAGSHTAAIPTSQNAPSLREKLTDLVQLHFDQLINRKSFPVSVGFAQFSQLPFLQTLTELSATNPLKKLGGLDAKAALSGFAMSSDGQLLAAADIAGWISIYRVQPDQSLQLLKQIQNWRSTGGLTNSSTSSGTKSLSQVISHTDNQKADMGRDKKTQPEVGEPVAIRHLSFSPDGQQLLGIADDLTMRSWNAHSGQSLAVFQGHEATIRQARFSHDGQWIISASWDRTARLWQASTGQVVKIFRHEDAVSSASFTPDGQRIVTTSWDGTGQVWQVDTGNPLFRLNKHQKAILDAQFSPDGRLLVTASADGTARLWNAMTGEEQATLRPNVEKEPEAILRAFFSPDGQYVATLSKNGRVDLWAATWEMLLKLARERSLRQLTLDECSRYLRLSAEQCTELSP</sequence>
<feature type="region of interest" description="Disordered" evidence="4">
    <location>
        <begin position="1528"/>
        <end position="1564"/>
    </location>
</feature>
<proteinExistence type="predicted"/>
<dbReference type="InterPro" id="IPR001680">
    <property type="entry name" value="WD40_rpt"/>
</dbReference>
<dbReference type="GO" id="GO:0004197">
    <property type="term" value="F:cysteine-type endopeptidase activity"/>
    <property type="evidence" value="ECO:0007669"/>
    <property type="project" value="InterPro"/>
</dbReference>
<evidence type="ECO:0000256" key="3">
    <source>
        <dbReference type="PROSITE-ProRule" id="PRU00221"/>
    </source>
</evidence>
<feature type="repeat" description="WD" evidence="3">
    <location>
        <begin position="999"/>
        <end position="1033"/>
    </location>
</feature>
<feature type="compositionally biased region" description="Low complexity" evidence="4">
    <location>
        <begin position="1528"/>
        <end position="1542"/>
    </location>
</feature>
<feature type="repeat" description="WD" evidence="3">
    <location>
        <begin position="860"/>
        <end position="901"/>
    </location>
</feature>
<feature type="repeat" description="WD" evidence="3">
    <location>
        <begin position="1606"/>
        <end position="1647"/>
    </location>
</feature>
<dbReference type="InterPro" id="IPR049052">
    <property type="entry name" value="nSTAND1"/>
</dbReference>
<dbReference type="Pfam" id="PF00656">
    <property type="entry name" value="Peptidase_C14"/>
    <property type="match status" value="1"/>
</dbReference>
<dbReference type="SMART" id="SM00320">
    <property type="entry name" value="WD40"/>
    <property type="match status" value="13"/>
</dbReference>
<dbReference type="EMBL" id="CP053586">
    <property type="protein sequence ID" value="WNZ25011.1"/>
    <property type="molecule type" value="Genomic_DNA"/>
</dbReference>
<dbReference type="InterPro" id="IPR011600">
    <property type="entry name" value="Pept_C14_caspase"/>
</dbReference>
<dbReference type="InterPro" id="IPR011047">
    <property type="entry name" value="Quinoprotein_ADH-like_sf"/>
</dbReference>
<feature type="repeat" description="WD" evidence="3">
    <location>
        <begin position="965"/>
        <end position="999"/>
    </location>
</feature>
<dbReference type="InterPro" id="IPR018910">
    <property type="entry name" value="LpqB_C"/>
</dbReference>
<feature type="domain" description="Peptidase C14 caspase" evidence="5">
    <location>
        <begin position="5"/>
        <end position="228"/>
    </location>
</feature>
<feature type="region of interest" description="Disordered" evidence="4">
    <location>
        <begin position="626"/>
        <end position="655"/>
    </location>
</feature>
<organism evidence="8">
    <name type="scientific">Leptolyngbya sp. NK1-12</name>
    <dbReference type="NCBI Taxonomy" id="2547451"/>
    <lineage>
        <taxon>Bacteria</taxon>
        <taxon>Bacillati</taxon>
        <taxon>Cyanobacteriota</taxon>
        <taxon>Cyanophyceae</taxon>
        <taxon>Leptolyngbyales</taxon>
        <taxon>Leptolyngbyaceae</taxon>
        <taxon>Leptolyngbya group</taxon>
        <taxon>Leptolyngbya</taxon>
    </lineage>
</organism>
<dbReference type="Pfam" id="PF10647">
    <property type="entry name" value="Gmad1"/>
    <property type="match status" value="1"/>
</dbReference>
<feature type="domain" description="Novel STAND NTPase 1" evidence="7">
    <location>
        <begin position="260"/>
        <end position="716"/>
    </location>
</feature>
<keyword evidence="2" id="KW-0677">Repeat</keyword>
<dbReference type="Gene3D" id="2.130.10.10">
    <property type="entry name" value="YVTN repeat-like/Quinoprotein amine dehydrogenase"/>
    <property type="match status" value="5"/>
</dbReference>
<feature type="compositionally biased region" description="Basic and acidic residues" evidence="4">
    <location>
        <begin position="1549"/>
        <end position="1562"/>
    </location>
</feature>
<keyword evidence="1 3" id="KW-0853">WD repeat</keyword>
<dbReference type="PANTHER" id="PTHR19848:SF8">
    <property type="entry name" value="F-BOX AND WD REPEAT DOMAIN CONTAINING 7"/>
    <property type="match status" value="1"/>
</dbReference>
<dbReference type="InterPro" id="IPR019775">
    <property type="entry name" value="WD40_repeat_CS"/>
</dbReference>
<dbReference type="SUPFAM" id="SSF50998">
    <property type="entry name" value="Quinoprotein alcohol dehydrogenase-like"/>
    <property type="match status" value="2"/>
</dbReference>
<dbReference type="Pfam" id="PF20703">
    <property type="entry name" value="nSTAND1"/>
    <property type="match status" value="1"/>
</dbReference>
<dbReference type="PROSITE" id="PS00678">
    <property type="entry name" value="WD_REPEATS_1"/>
    <property type="match status" value="2"/>
</dbReference>
<evidence type="ECO:0000259" key="7">
    <source>
        <dbReference type="Pfam" id="PF20703"/>
    </source>
</evidence>
<dbReference type="SUPFAM" id="SSF52129">
    <property type="entry name" value="Caspase-like"/>
    <property type="match status" value="1"/>
</dbReference>
<evidence type="ECO:0000259" key="5">
    <source>
        <dbReference type="Pfam" id="PF00656"/>
    </source>
</evidence>
<evidence type="ECO:0000256" key="2">
    <source>
        <dbReference type="ARBA" id="ARBA00022737"/>
    </source>
</evidence>
<dbReference type="PROSITE" id="PS50082">
    <property type="entry name" value="WD_REPEATS_2"/>
    <property type="match status" value="9"/>
</dbReference>
<dbReference type="CDD" id="cd00200">
    <property type="entry name" value="WD40"/>
    <property type="match status" value="2"/>
</dbReference>
<feature type="domain" description="Lipoprotein LpqB C-terminal" evidence="6">
    <location>
        <begin position="919"/>
        <end position="1037"/>
    </location>
</feature>
<evidence type="ECO:0000259" key="6">
    <source>
        <dbReference type="Pfam" id="PF10647"/>
    </source>
</evidence>
<feature type="repeat" description="WD" evidence="3">
    <location>
        <begin position="1647"/>
        <end position="1688"/>
    </location>
</feature>
<gene>
    <name evidence="8" type="ORF">HJG54_20595</name>
</gene>
<evidence type="ECO:0000313" key="8">
    <source>
        <dbReference type="EMBL" id="WNZ25011.1"/>
    </source>
</evidence>
<dbReference type="PROSITE" id="PS50294">
    <property type="entry name" value="WD_REPEATS_REGION"/>
    <property type="match status" value="7"/>
</dbReference>
<feature type="repeat" description="WD" evidence="3">
    <location>
        <begin position="1206"/>
        <end position="1247"/>
    </location>
</feature>
<feature type="compositionally biased region" description="Polar residues" evidence="4">
    <location>
        <begin position="641"/>
        <end position="655"/>
    </location>
</feature>
<feature type="repeat" description="WD" evidence="3">
    <location>
        <begin position="1689"/>
        <end position="1730"/>
    </location>
</feature>
<dbReference type="InterPro" id="IPR029030">
    <property type="entry name" value="Caspase-like_dom_sf"/>
</dbReference>
<dbReference type="Pfam" id="PF00400">
    <property type="entry name" value="WD40"/>
    <property type="match status" value="6"/>
</dbReference>
<name>A0AA96WMD6_9CYAN</name>
<dbReference type="Gene3D" id="3.40.50.1460">
    <property type="match status" value="1"/>
</dbReference>
<dbReference type="SUPFAM" id="SSF52540">
    <property type="entry name" value="P-loop containing nucleoside triphosphate hydrolases"/>
    <property type="match status" value="1"/>
</dbReference>
<protein>
    <submittedName>
        <fullName evidence="8">AAA family ATPase</fullName>
    </submittedName>
</protein>
<dbReference type="GO" id="GO:0006508">
    <property type="term" value="P:proteolysis"/>
    <property type="evidence" value="ECO:0007669"/>
    <property type="project" value="InterPro"/>
</dbReference>
<dbReference type="InterPro" id="IPR027417">
    <property type="entry name" value="P-loop_NTPase"/>
</dbReference>
<dbReference type="Gene3D" id="3.40.50.300">
    <property type="entry name" value="P-loop containing nucleotide triphosphate hydrolases"/>
    <property type="match status" value="1"/>
</dbReference>
<feature type="repeat" description="WD" evidence="3">
    <location>
        <begin position="1564"/>
        <end position="1605"/>
    </location>
</feature>
<dbReference type="InterPro" id="IPR015943">
    <property type="entry name" value="WD40/YVTN_repeat-like_dom_sf"/>
</dbReference>
<evidence type="ECO:0000256" key="4">
    <source>
        <dbReference type="SAM" id="MobiDB-lite"/>
    </source>
</evidence>
<feature type="repeat" description="WD" evidence="3">
    <location>
        <begin position="1046"/>
        <end position="1087"/>
    </location>
</feature>
<reference evidence="8" key="1">
    <citation type="submission" date="2020-05" db="EMBL/GenBank/DDBJ databases">
        <authorList>
            <person name="Zhu T."/>
            <person name="Keshari N."/>
            <person name="Lu X."/>
        </authorList>
    </citation>
    <scope>NUCLEOTIDE SEQUENCE</scope>
    <source>
        <strain evidence="8">NK1-12</strain>
    </source>
</reference>
<dbReference type="PANTHER" id="PTHR19848">
    <property type="entry name" value="WD40 REPEAT PROTEIN"/>
    <property type="match status" value="1"/>
</dbReference>
<dbReference type="RefSeq" id="WP_316431091.1">
    <property type="nucleotide sequence ID" value="NZ_CP053586.1"/>
</dbReference>
<evidence type="ECO:0000256" key="1">
    <source>
        <dbReference type="ARBA" id="ARBA00022574"/>
    </source>
</evidence>
<accession>A0AA96WMD6</accession>